<dbReference type="EMBL" id="PFAA01000032">
    <property type="protein sequence ID" value="PIT96706.1"/>
    <property type="molecule type" value="Genomic_DNA"/>
</dbReference>
<reference evidence="2" key="1">
    <citation type="submission" date="2017-09" db="EMBL/GenBank/DDBJ databases">
        <title>Depth-based differentiation of microbial function through sediment-hosted aquifers and enrichment of novel symbionts in the deep terrestrial subsurface.</title>
        <authorList>
            <person name="Probst A.J."/>
            <person name="Ladd B."/>
            <person name="Jarett J.K."/>
            <person name="Geller-Mcgrath D.E."/>
            <person name="Sieber C.M.K."/>
            <person name="Emerson J.B."/>
            <person name="Anantharaman K."/>
            <person name="Thomas B.C."/>
            <person name="Malmstrom R."/>
            <person name="Stieglmeier M."/>
            <person name="Klingl A."/>
            <person name="Woyke T."/>
            <person name="Ryan C.M."/>
            <person name="Banfield J.F."/>
        </authorList>
    </citation>
    <scope>NUCLEOTIDE SEQUENCE [LARGE SCALE GENOMIC DNA]</scope>
</reference>
<evidence type="ECO:0008006" key="3">
    <source>
        <dbReference type="Google" id="ProtNLM"/>
    </source>
</evidence>
<dbReference type="Gene3D" id="3.30.160.250">
    <property type="match status" value="1"/>
</dbReference>
<sequence length="86" mass="9843">MKLFLTSKIWKEGKHYVAYNPELEVASQGKTLEEAKKMLKEAIGLFIETAKKFGTLNQVLRENGFVKKEKKWLAPTILISSLEMKA</sequence>
<gene>
    <name evidence="1" type="ORF">COT82_01835</name>
</gene>
<protein>
    <recommendedName>
        <fullName evidence="3">HicB family protein</fullName>
    </recommendedName>
</protein>
<evidence type="ECO:0000313" key="1">
    <source>
        <dbReference type="EMBL" id="PIT96706.1"/>
    </source>
</evidence>
<comment type="caution">
    <text evidence="1">The sequence shown here is derived from an EMBL/GenBank/DDBJ whole genome shotgun (WGS) entry which is preliminary data.</text>
</comment>
<name>A0A2M6WVI1_9BACT</name>
<evidence type="ECO:0000313" key="2">
    <source>
        <dbReference type="Proteomes" id="UP000230481"/>
    </source>
</evidence>
<dbReference type="InterPro" id="IPR035069">
    <property type="entry name" value="TTHA1013/TTHA0281-like"/>
</dbReference>
<proteinExistence type="predicted"/>
<accession>A0A2M6WVI1</accession>
<organism evidence="1 2">
    <name type="scientific">Candidatus Campbellbacteria bacterium CG10_big_fil_rev_8_21_14_0_10_35_52</name>
    <dbReference type="NCBI Taxonomy" id="1974527"/>
    <lineage>
        <taxon>Bacteria</taxon>
        <taxon>Candidatus Campbelliibacteriota</taxon>
    </lineage>
</organism>
<dbReference type="Proteomes" id="UP000230481">
    <property type="component" value="Unassembled WGS sequence"/>
</dbReference>
<dbReference type="AlphaFoldDB" id="A0A2M6WVI1"/>
<dbReference type="SUPFAM" id="SSF143100">
    <property type="entry name" value="TTHA1013/TTHA0281-like"/>
    <property type="match status" value="1"/>
</dbReference>